<proteinExistence type="predicted"/>
<dbReference type="InterPro" id="IPR009734">
    <property type="entry name" value="Myoviridae_GpU"/>
</dbReference>
<protein>
    <submittedName>
        <fullName evidence="1">Uncharacterized protein</fullName>
    </submittedName>
</protein>
<dbReference type="Pfam" id="PF06995">
    <property type="entry name" value="Phage_P2_GpU"/>
    <property type="match status" value="1"/>
</dbReference>
<organism evidence="1">
    <name type="scientific">Myoviridae sp. ctCdG12</name>
    <dbReference type="NCBI Taxonomy" id="2825052"/>
    <lineage>
        <taxon>Viruses</taxon>
        <taxon>Duplodnaviria</taxon>
        <taxon>Heunggongvirae</taxon>
        <taxon>Uroviricota</taxon>
        <taxon>Caudoviricetes</taxon>
    </lineage>
</organism>
<sequence>MSIWDSLQSALRTAIAKSGGLGTLGDISFRVSAWNDVHTFDDLTRSAKNRTAGHEIIGQKPFTEYLGPDLQTLSLKIKLHAQRGVNPREEVEQLIEYCESGKVLTFTVGGQKMGKNKWLVESVSEAIKYYDNHGNILATEVDLTLKEYVVTKQLEEQTQEQKKAGKKNRFMDAVKKAVKYYDDAGKLIEKAANVIRQYGNIEKVIEDKSAELIKKHLGGKL</sequence>
<name>A0A8S5U2I9_9CAUD</name>
<accession>A0A8S5U2I9</accession>
<dbReference type="EMBL" id="BK015990">
    <property type="protein sequence ID" value="DAF88658.1"/>
    <property type="molecule type" value="Genomic_DNA"/>
</dbReference>
<evidence type="ECO:0000313" key="1">
    <source>
        <dbReference type="EMBL" id="DAF88658.1"/>
    </source>
</evidence>
<reference evidence="1" key="1">
    <citation type="journal article" date="2021" name="Proc. Natl. Acad. Sci. U.S.A.">
        <title>A Catalog of Tens of Thousands of Viruses from Human Metagenomes Reveals Hidden Associations with Chronic Diseases.</title>
        <authorList>
            <person name="Tisza M.J."/>
            <person name="Buck C.B."/>
        </authorList>
    </citation>
    <scope>NUCLEOTIDE SEQUENCE</scope>
    <source>
        <strain evidence="1">CtCdG12</strain>
    </source>
</reference>